<feature type="region of interest" description="Disordered" evidence="1">
    <location>
        <begin position="450"/>
        <end position="503"/>
    </location>
</feature>
<proteinExistence type="predicted"/>
<dbReference type="InterPro" id="IPR001683">
    <property type="entry name" value="PX_dom"/>
</dbReference>
<sequence>MDNSPGVPGHGGGATGAIPAALRQLLTKGGGGGPRQHAAQIGGVVQAVSKPAGGDSPMPSTRASLDMAGARRQHRPSDPATARGLGAWLTSLRGGSRTTASAAHTRNPSAELARDSASLALAAVAATVTAIEIRESAPAAPSSRVGRKRAPPTVVYRILVSDRSDRQWWTVRSAAEFRDLHAALRRRFAHVAGAWSDLFPSKRWSASAPEPQPADRLNVFLRTVVADPDTCACDEMQRFLAADTLLPCSTISHCDPAHRLPMPSAWATREAMERISMPVLKDHGQYVCVSQTATPPPAVGPTFLFGSPPPGRLNNAPRSAQPSIAAPMLSPPAVPPRPTKHQSMGIDHHTKSPLAAVIGEDAAALQVIRKASDSLLYVSAEKRPNIEPLTVRKKYGLRGNLQYVTGASYHHHSEQPDHSLVAASGQGPEPKESIGTIDDDIELTCADHGLDHEDNYSRDVTLVTSPSPPLSQHSSQLPSVQKSETWAAAPPHIAARESSGCED</sequence>
<keyword evidence="4" id="KW-1185">Reference proteome</keyword>
<dbReference type="GO" id="GO:0035091">
    <property type="term" value="F:phosphatidylinositol binding"/>
    <property type="evidence" value="ECO:0007669"/>
    <property type="project" value="InterPro"/>
</dbReference>
<dbReference type="Gene3D" id="3.30.1520.10">
    <property type="entry name" value="Phox-like domain"/>
    <property type="match status" value="1"/>
</dbReference>
<feature type="compositionally biased region" description="Low complexity" evidence="1">
    <location>
        <begin position="470"/>
        <end position="479"/>
    </location>
</feature>
<accession>A0A9W8ED20</accession>
<organism evidence="3 4">
    <name type="scientific">Coemansia thaxteri</name>
    <dbReference type="NCBI Taxonomy" id="2663907"/>
    <lineage>
        <taxon>Eukaryota</taxon>
        <taxon>Fungi</taxon>
        <taxon>Fungi incertae sedis</taxon>
        <taxon>Zoopagomycota</taxon>
        <taxon>Kickxellomycotina</taxon>
        <taxon>Kickxellomycetes</taxon>
        <taxon>Kickxellales</taxon>
        <taxon>Kickxellaceae</taxon>
        <taxon>Coemansia</taxon>
    </lineage>
</organism>
<feature type="region of interest" description="Disordered" evidence="1">
    <location>
        <begin position="48"/>
        <end position="84"/>
    </location>
</feature>
<feature type="non-terminal residue" evidence="3">
    <location>
        <position position="503"/>
    </location>
</feature>
<gene>
    <name evidence="3" type="ORF">H4R26_004994</name>
</gene>
<dbReference type="AlphaFoldDB" id="A0A9W8ED20"/>
<name>A0A9W8ED20_9FUNG</name>
<dbReference type="Proteomes" id="UP001150907">
    <property type="component" value="Unassembled WGS sequence"/>
</dbReference>
<dbReference type="CDD" id="cd06093">
    <property type="entry name" value="PX_domain"/>
    <property type="match status" value="1"/>
</dbReference>
<evidence type="ECO:0000313" key="3">
    <source>
        <dbReference type="EMBL" id="KAJ1999602.1"/>
    </source>
</evidence>
<feature type="domain" description="PX" evidence="2">
    <location>
        <begin position="165"/>
        <end position="241"/>
    </location>
</feature>
<protein>
    <recommendedName>
        <fullName evidence="2">PX domain-containing protein</fullName>
    </recommendedName>
</protein>
<reference evidence="3" key="1">
    <citation type="submission" date="2022-07" db="EMBL/GenBank/DDBJ databases">
        <title>Phylogenomic reconstructions and comparative analyses of Kickxellomycotina fungi.</title>
        <authorList>
            <person name="Reynolds N.K."/>
            <person name="Stajich J.E."/>
            <person name="Barry K."/>
            <person name="Grigoriev I.V."/>
            <person name="Crous P."/>
            <person name="Smith M.E."/>
        </authorList>
    </citation>
    <scope>NUCLEOTIDE SEQUENCE</scope>
    <source>
        <strain evidence="3">IMI 214461</strain>
    </source>
</reference>
<dbReference type="OrthoDB" id="63267at2759"/>
<dbReference type="InterPro" id="IPR036871">
    <property type="entry name" value="PX_dom_sf"/>
</dbReference>
<dbReference type="Pfam" id="PF00787">
    <property type="entry name" value="PX"/>
    <property type="match status" value="1"/>
</dbReference>
<dbReference type="EMBL" id="JANBQF010000674">
    <property type="protein sequence ID" value="KAJ1999602.1"/>
    <property type="molecule type" value="Genomic_DNA"/>
</dbReference>
<comment type="caution">
    <text evidence="3">The sequence shown here is derived from an EMBL/GenBank/DDBJ whole genome shotgun (WGS) entry which is preliminary data.</text>
</comment>
<feature type="region of interest" description="Disordered" evidence="1">
    <location>
        <begin position="410"/>
        <end position="435"/>
    </location>
</feature>
<evidence type="ECO:0000313" key="4">
    <source>
        <dbReference type="Proteomes" id="UP001150907"/>
    </source>
</evidence>
<evidence type="ECO:0000259" key="2">
    <source>
        <dbReference type="Pfam" id="PF00787"/>
    </source>
</evidence>
<dbReference type="SUPFAM" id="SSF64268">
    <property type="entry name" value="PX domain"/>
    <property type="match status" value="1"/>
</dbReference>
<evidence type="ECO:0000256" key="1">
    <source>
        <dbReference type="SAM" id="MobiDB-lite"/>
    </source>
</evidence>